<dbReference type="PROSITE" id="PS50109">
    <property type="entry name" value="HIS_KIN"/>
    <property type="match status" value="1"/>
</dbReference>
<dbReference type="InterPro" id="IPR003661">
    <property type="entry name" value="HisK_dim/P_dom"/>
</dbReference>
<feature type="transmembrane region" description="Helical" evidence="8">
    <location>
        <begin position="388"/>
        <end position="410"/>
    </location>
</feature>
<evidence type="ECO:0000256" key="9">
    <source>
        <dbReference type="SAM" id="SignalP"/>
    </source>
</evidence>
<keyword evidence="8" id="KW-0472">Membrane</keyword>
<gene>
    <name evidence="11" type="ORF">I5L79_00710</name>
</gene>
<dbReference type="Pfam" id="PF00512">
    <property type="entry name" value="HisKA"/>
    <property type="match status" value="1"/>
</dbReference>
<keyword evidence="6" id="KW-0902">Two-component regulatory system</keyword>
<protein>
    <recommendedName>
        <fullName evidence="2">histidine kinase</fullName>
        <ecNumber evidence="2">2.7.13.3</ecNumber>
    </recommendedName>
</protein>
<comment type="catalytic activity">
    <reaction evidence="1">
        <text>ATP + protein L-histidine = ADP + protein N-phospho-L-histidine.</text>
        <dbReference type="EC" id="2.7.13.3"/>
    </reaction>
</comment>
<evidence type="ECO:0000256" key="7">
    <source>
        <dbReference type="PROSITE-ProRule" id="PRU00339"/>
    </source>
</evidence>
<feature type="signal peptide" evidence="9">
    <location>
        <begin position="1"/>
        <end position="18"/>
    </location>
</feature>
<evidence type="ECO:0000256" key="3">
    <source>
        <dbReference type="ARBA" id="ARBA00022553"/>
    </source>
</evidence>
<dbReference type="PANTHER" id="PTHR43711:SF31">
    <property type="entry name" value="HISTIDINE KINASE"/>
    <property type="match status" value="1"/>
</dbReference>
<evidence type="ECO:0000256" key="2">
    <source>
        <dbReference type="ARBA" id="ARBA00012438"/>
    </source>
</evidence>
<keyword evidence="4" id="KW-0808">Transferase</keyword>
<evidence type="ECO:0000259" key="10">
    <source>
        <dbReference type="PROSITE" id="PS50109"/>
    </source>
</evidence>
<dbReference type="SMART" id="SM00387">
    <property type="entry name" value="HATPase_c"/>
    <property type="match status" value="1"/>
</dbReference>
<dbReference type="Pfam" id="PF02518">
    <property type="entry name" value="HATPase_c"/>
    <property type="match status" value="1"/>
</dbReference>
<dbReference type="SMART" id="SM00388">
    <property type="entry name" value="HisKA"/>
    <property type="match status" value="1"/>
</dbReference>
<comment type="caution">
    <text evidence="11">The sequence shown here is derived from an EMBL/GenBank/DDBJ whole genome shotgun (WGS) entry which is preliminary data.</text>
</comment>
<dbReference type="InterPro" id="IPR005467">
    <property type="entry name" value="His_kinase_dom"/>
</dbReference>
<evidence type="ECO:0000256" key="8">
    <source>
        <dbReference type="SAM" id="Phobius"/>
    </source>
</evidence>
<dbReference type="EC" id="2.7.13.3" evidence="2"/>
<dbReference type="SMART" id="SM00028">
    <property type="entry name" value="TPR"/>
    <property type="match status" value="7"/>
</dbReference>
<keyword evidence="9" id="KW-0732">Signal</keyword>
<evidence type="ECO:0000256" key="5">
    <source>
        <dbReference type="ARBA" id="ARBA00022777"/>
    </source>
</evidence>
<evidence type="ECO:0000256" key="4">
    <source>
        <dbReference type="ARBA" id="ARBA00022679"/>
    </source>
</evidence>
<dbReference type="InterPro" id="IPR004358">
    <property type="entry name" value="Sig_transdc_His_kin-like_C"/>
</dbReference>
<evidence type="ECO:0000313" key="12">
    <source>
        <dbReference type="Proteomes" id="UP000601099"/>
    </source>
</evidence>
<feature type="chain" id="PRO_5046069917" description="histidine kinase" evidence="9">
    <location>
        <begin position="19"/>
        <end position="675"/>
    </location>
</feature>
<keyword evidence="8" id="KW-1133">Transmembrane helix</keyword>
<dbReference type="InterPro" id="IPR011990">
    <property type="entry name" value="TPR-like_helical_dom_sf"/>
</dbReference>
<dbReference type="Pfam" id="PF13424">
    <property type="entry name" value="TPR_12"/>
    <property type="match status" value="2"/>
</dbReference>
<dbReference type="PRINTS" id="PR00344">
    <property type="entry name" value="BCTRLSENSOR"/>
</dbReference>
<dbReference type="PANTHER" id="PTHR43711">
    <property type="entry name" value="TWO-COMPONENT HISTIDINE KINASE"/>
    <property type="match status" value="1"/>
</dbReference>
<dbReference type="Proteomes" id="UP000601099">
    <property type="component" value="Unassembled WGS sequence"/>
</dbReference>
<reference evidence="11 12" key="1">
    <citation type="submission" date="2020-11" db="EMBL/GenBank/DDBJ databases">
        <title>Hymenobacter sp.</title>
        <authorList>
            <person name="Kim M.K."/>
        </authorList>
    </citation>
    <scope>NUCLEOTIDE SEQUENCE [LARGE SCALE GENOMIC DNA]</scope>
    <source>
        <strain evidence="11 12">BT594</strain>
    </source>
</reference>
<dbReference type="CDD" id="cd00075">
    <property type="entry name" value="HATPase"/>
    <property type="match status" value="1"/>
</dbReference>
<dbReference type="EMBL" id="JADWYK010000001">
    <property type="protein sequence ID" value="MBG8552044.1"/>
    <property type="molecule type" value="Genomic_DNA"/>
</dbReference>
<dbReference type="InterPro" id="IPR019734">
    <property type="entry name" value="TPR_rpt"/>
</dbReference>
<dbReference type="SUPFAM" id="SSF48452">
    <property type="entry name" value="TPR-like"/>
    <property type="match status" value="2"/>
</dbReference>
<keyword evidence="12" id="KW-1185">Reference proteome</keyword>
<dbReference type="SUPFAM" id="SSF55874">
    <property type="entry name" value="ATPase domain of HSP90 chaperone/DNA topoisomerase II/histidine kinase"/>
    <property type="match status" value="1"/>
</dbReference>
<sequence length="675" mass="75154">MYPARLLPLLFLWLCAHAVQGMQPMPGTASSSLAQRKLPAQLPTSPLSSPNPAESLRVAQRKLQISPAPRTRAYMRMAVALLDMRRYNEALEHAQLALQQGEAHRDTATTALTYDLLGRVQVARGDSGRARHWYRRALTKFTQLRDLRNQAIVYEHLGDLYASQQAWGQAAGSYRQASFLWQRQAEFSRAAVALHAVGRMYLAQHSFPQALQYLQQSAQRSRQLHDSVATGYVLHSVGQLYMAMGKYPAARQVYLDALAVMPRRQDLSLLAMLYEALAATHDSTGNLAAAEGYFLRAVPLAQRSGNKRQLSNLYLSLSELHRRQGRFPNAFKALTQHILLADSVATEERRAEVAEIRMRYETEKKEQEIVALQKERHRQEANLQRQMWWRNGLGLGAVLLLLLAGGLYLARRRQAAINGLLSHKNLAIQRQKEELDRLNRSKDMLFSVISHDLRSPLSSLYTLLSLLNLGSVPPERLATHMDRLTRTLNTTLELLDNLLNWAMTQMRDEGVQTRVLPLEIVAAECVALLTLDAERKGVELRNELSSCLVRADENMCRLILRNLLSNAIKFTPGGGTVTVSGRRRGGDWEIAVADTGVGIAPANQEKLRQAAIGYTTPGTAREEGTGLGLRLCREFAELNGGRLTFDSVEGQGSVFRFTLPATEPDTGVALSAAAG</sequence>
<dbReference type="Gene3D" id="3.30.565.10">
    <property type="entry name" value="Histidine kinase-like ATPase, C-terminal domain"/>
    <property type="match status" value="1"/>
</dbReference>
<name>A0ABS0KXX2_9BACT</name>
<feature type="repeat" description="TPR" evidence="7">
    <location>
        <begin position="231"/>
        <end position="264"/>
    </location>
</feature>
<accession>A0ABS0KXX2</accession>
<dbReference type="Gene3D" id="1.25.40.10">
    <property type="entry name" value="Tetratricopeptide repeat domain"/>
    <property type="match status" value="2"/>
</dbReference>
<dbReference type="InterPro" id="IPR036097">
    <property type="entry name" value="HisK_dim/P_sf"/>
</dbReference>
<dbReference type="InterPro" id="IPR050736">
    <property type="entry name" value="Sensor_HK_Regulatory"/>
</dbReference>
<dbReference type="InterPro" id="IPR036890">
    <property type="entry name" value="HATPase_C_sf"/>
</dbReference>
<dbReference type="PROSITE" id="PS50005">
    <property type="entry name" value="TPR"/>
    <property type="match status" value="1"/>
</dbReference>
<dbReference type="SUPFAM" id="SSF47384">
    <property type="entry name" value="Homodimeric domain of signal transducing histidine kinase"/>
    <property type="match status" value="1"/>
</dbReference>
<feature type="domain" description="Histidine kinase" evidence="10">
    <location>
        <begin position="448"/>
        <end position="663"/>
    </location>
</feature>
<keyword evidence="5" id="KW-0418">Kinase</keyword>
<evidence type="ECO:0000256" key="6">
    <source>
        <dbReference type="ARBA" id="ARBA00023012"/>
    </source>
</evidence>
<evidence type="ECO:0000256" key="1">
    <source>
        <dbReference type="ARBA" id="ARBA00000085"/>
    </source>
</evidence>
<organism evidence="11 12">
    <name type="scientific">Hymenobacter guriensis</name>
    <dbReference type="NCBI Taxonomy" id="2793065"/>
    <lineage>
        <taxon>Bacteria</taxon>
        <taxon>Pseudomonadati</taxon>
        <taxon>Bacteroidota</taxon>
        <taxon>Cytophagia</taxon>
        <taxon>Cytophagales</taxon>
        <taxon>Hymenobacteraceae</taxon>
        <taxon>Hymenobacter</taxon>
    </lineage>
</organism>
<dbReference type="Gene3D" id="1.10.287.130">
    <property type="match status" value="1"/>
</dbReference>
<dbReference type="RefSeq" id="WP_196953097.1">
    <property type="nucleotide sequence ID" value="NZ_JADWYK010000001.1"/>
</dbReference>
<dbReference type="InterPro" id="IPR003594">
    <property type="entry name" value="HATPase_dom"/>
</dbReference>
<proteinExistence type="predicted"/>
<keyword evidence="3" id="KW-0597">Phosphoprotein</keyword>
<evidence type="ECO:0000313" key="11">
    <source>
        <dbReference type="EMBL" id="MBG8552044.1"/>
    </source>
</evidence>
<keyword evidence="8" id="KW-0812">Transmembrane</keyword>
<keyword evidence="7" id="KW-0802">TPR repeat</keyword>